<organism evidence="2">
    <name type="scientific">viral metagenome</name>
    <dbReference type="NCBI Taxonomy" id="1070528"/>
    <lineage>
        <taxon>unclassified sequences</taxon>
        <taxon>metagenomes</taxon>
        <taxon>organismal metagenomes</taxon>
    </lineage>
</organism>
<sequence length="272" mass="32043">MDVFHIFYKNIPVFLSIQVLITFFFLYKSILTMSKNNIITFDFQHETENATTNAIEKKPIKYDDKYKNEYLKLDFRQLTSSEKESLKNNFVMETTPLGNVIMYYNNDKNGFVYYSDSTMPYRFLETVARKYITTFQCKDTSIYLDEIDEIDEIDEKIPLEKCKEIPSDLQGNKMTGSNTTNKNKNVFAKFKNYNHPNSIPSTSMIAKKNPNKNTTQSIKEVKENKNKYISEGKIINFSFIKKIDKKQIIKRLNMTFAEFKKMQQESKNKTSL</sequence>
<keyword evidence="1" id="KW-0472">Membrane</keyword>
<proteinExistence type="predicted"/>
<dbReference type="AlphaFoldDB" id="A0A6C0DMD3"/>
<protein>
    <submittedName>
        <fullName evidence="2">Uncharacterized protein</fullName>
    </submittedName>
</protein>
<evidence type="ECO:0000313" key="2">
    <source>
        <dbReference type="EMBL" id="QHT17380.1"/>
    </source>
</evidence>
<accession>A0A6C0DMD3</accession>
<keyword evidence="1" id="KW-0812">Transmembrane</keyword>
<dbReference type="EMBL" id="MN739634">
    <property type="protein sequence ID" value="QHT17380.1"/>
    <property type="molecule type" value="Genomic_DNA"/>
</dbReference>
<evidence type="ECO:0000256" key="1">
    <source>
        <dbReference type="SAM" id="Phobius"/>
    </source>
</evidence>
<reference evidence="2" key="1">
    <citation type="journal article" date="2020" name="Nature">
        <title>Giant virus diversity and host interactions through global metagenomics.</title>
        <authorList>
            <person name="Schulz F."/>
            <person name="Roux S."/>
            <person name="Paez-Espino D."/>
            <person name="Jungbluth S."/>
            <person name="Walsh D.A."/>
            <person name="Denef V.J."/>
            <person name="McMahon K.D."/>
            <person name="Konstantinidis K.T."/>
            <person name="Eloe-Fadrosh E.A."/>
            <person name="Kyrpides N.C."/>
            <person name="Woyke T."/>
        </authorList>
    </citation>
    <scope>NUCLEOTIDE SEQUENCE</scope>
    <source>
        <strain evidence="2">GVMAG-M-3300023174-24</strain>
    </source>
</reference>
<feature type="transmembrane region" description="Helical" evidence="1">
    <location>
        <begin position="6"/>
        <end position="27"/>
    </location>
</feature>
<name>A0A6C0DMD3_9ZZZZ</name>
<keyword evidence="1" id="KW-1133">Transmembrane helix</keyword>